<name>A0A2T5I049_9PROT</name>
<sequence>MMKYGNGPVTLVENKVILGIDNHNLTAEHWKKIPLWLDSPAMVFDWDTVPGRLVFLAPKQLKGMPKEMIVEPEKKEMSALRDAVSSANTLPLAK</sequence>
<evidence type="ECO:0000259" key="1">
    <source>
        <dbReference type="Pfam" id="PF18819"/>
    </source>
</evidence>
<dbReference type="EMBL" id="QAOK01000056">
    <property type="protein sequence ID" value="PTQ77205.1"/>
    <property type="molecule type" value="Genomic_DNA"/>
</dbReference>
<accession>A0A2T5I049</accession>
<reference evidence="2 3" key="1">
    <citation type="submission" date="2018-04" db="EMBL/GenBank/DDBJ databases">
        <title>Active sludge and wastewater microbial communities from Klosterneuburg, Austria.</title>
        <authorList>
            <person name="Wagner M."/>
        </authorList>
    </citation>
    <scope>NUCLEOTIDE SEQUENCE [LARGE SCALE GENOMIC DNA]</scope>
    <source>
        <strain evidence="2 3">Nl12</strain>
    </source>
</reference>
<dbReference type="InterPro" id="IPR041131">
    <property type="entry name" value="MuF_C"/>
</dbReference>
<dbReference type="Pfam" id="PF18819">
    <property type="entry name" value="MuF_C"/>
    <property type="match status" value="1"/>
</dbReference>
<dbReference type="Proteomes" id="UP000244152">
    <property type="component" value="Unassembled WGS sequence"/>
</dbReference>
<evidence type="ECO:0000313" key="3">
    <source>
        <dbReference type="Proteomes" id="UP000244152"/>
    </source>
</evidence>
<gene>
    <name evidence="2" type="ORF">C8R21_1567</name>
</gene>
<dbReference type="RefSeq" id="WP_107763430.1">
    <property type="nucleotide sequence ID" value="NZ_QAOK01000056.1"/>
</dbReference>
<protein>
    <recommendedName>
        <fullName evidence="1">Phage MuF C-terminal domain-containing protein</fullName>
    </recommendedName>
</protein>
<feature type="domain" description="Phage MuF C-terminal" evidence="1">
    <location>
        <begin position="21"/>
        <end position="85"/>
    </location>
</feature>
<evidence type="ECO:0000313" key="2">
    <source>
        <dbReference type="EMBL" id="PTQ77205.1"/>
    </source>
</evidence>
<comment type="caution">
    <text evidence="2">The sequence shown here is derived from an EMBL/GenBank/DDBJ whole genome shotgun (WGS) entry which is preliminary data.</text>
</comment>
<proteinExistence type="predicted"/>
<organism evidence="2 3">
    <name type="scientific">Nitrosospira multiformis</name>
    <dbReference type="NCBI Taxonomy" id="1231"/>
    <lineage>
        <taxon>Bacteria</taxon>
        <taxon>Pseudomonadati</taxon>
        <taxon>Pseudomonadota</taxon>
        <taxon>Betaproteobacteria</taxon>
        <taxon>Nitrosomonadales</taxon>
        <taxon>Nitrosomonadaceae</taxon>
        <taxon>Nitrosospira</taxon>
    </lineage>
</organism>
<dbReference type="AlphaFoldDB" id="A0A2T5I049"/>